<dbReference type="PANTHER" id="PTHR45774">
    <property type="entry name" value="BTB/POZ DOMAIN-CONTAINING"/>
    <property type="match status" value="1"/>
</dbReference>
<keyword evidence="3" id="KW-1185">Reference proteome</keyword>
<dbReference type="SMART" id="SM00875">
    <property type="entry name" value="BACK"/>
    <property type="match status" value="1"/>
</dbReference>
<evidence type="ECO:0000313" key="4">
    <source>
        <dbReference type="RefSeq" id="XP_015609053.1"/>
    </source>
</evidence>
<dbReference type="KEGG" id="ccin:107274425"/>
<dbReference type="CTD" id="38741"/>
<dbReference type="Proteomes" id="UP000694920">
    <property type="component" value="Unplaced"/>
</dbReference>
<dbReference type="Gene3D" id="3.30.710.10">
    <property type="entry name" value="Potassium Channel Kv1.1, Chain A"/>
    <property type="match status" value="1"/>
</dbReference>
<dbReference type="GO" id="GO:0022008">
    <property type="term" value="P:neurogenesis"/>
    <property type="evidence" value="ECO:0007669"/>
    <property type="project" value="TreeGrafter"/>
</dbReference>
<dbReference type="GeneID" id="107274425"/>
<dbReference type="InterPro" id="IPR011333">
    <property type="entry name" value="SKP1/BTB/POZ_sf"/>
</dbReference>
<dbReference type="RefSeq" id="XP_015609053.1">
    <property type="nucleotide sequence ID" value="XM_015753567.2"/>
</dbReference>
<dbReference type="SMART" id="SM00225">
    <property type="entry name" value="BTB"/>
    <property type="match status" value="1"/>
</dbReference>
<proteinExistence type="predicted"/>
<organism evidence="3 4">
    <name type="scientific">Cephus cinctus</name>
    <name type="common">Wheat stem sawfly</name>
    <dbReference type="NCBI Taxonomy" id="211228"/>
    <lineage>
        <taxon>Eukaryota</taxon>
        <taxon>Metazoa</taxon>
        <taxon>Ecdysozoa</taxon>
        <taxon>Arthropoda</taxon>
        <taxon>Hexapoda</taxon>
        <taxon>Insecta</taxon>
        <taxon>Pterygota</taxon>
        <taxon>Neoptera</taxon>
        <taxon>Endopterygota</taxon>
        <taxon>Hymenoptera</taxon>
        <taxon>Cephoidea</taxon>
        <taxon>Cephidae</taxon>
        <taxon>Cephus</taxon>
    </lineage>
</organism>
<feature type="region of interest" description="Disordered" evidence="1">
    <location>
        <begin position="375"/>
        <end position="402"/>
    </location>
</feature>
<dbReference type="Pfam" id="PF07707">
    <property type="entry name" value="BACK"/>
    <property type="match status" value="1"/>
</dbReference>
<evidence type="ECO:0000313" key="3">
    <source>
        <dbReference type="Proteomes" id="UP000694920"/>
    </source>
</evidence>
<protein>
    <submittedName>
        <fullName evidence="4">BTB/POZ domain-containing protein 6-B isoform X1</fullName>
    </submittedName>
</protein>
<dbReference type="GO" id="GO:0005829">
    <property type="term" value="C:cytosol"/>
    <property type="evidence" value="ECO:0007669"/>
    <property type="project" value="TreeGrafter"/>
</dbReference>
<evidence type="ECO:0000256" key="1">
    <source>
        <dbReference type="SAM" id="MobiDB-lite"/>
    </source>
</evidence>
<evidence type="ECO:0000259" key="2">
    <source>
        <dbReference type="PROSITE" id="PS50097"/>
    </source>
</evidence>
<dbReference type="AlphaFoldDB" id="A0AAJ7CET2"/>
<dbReference type="PROSITE" id="PS50097">
    <property type="entry name" value="BTB"/>
    <property type="match status" value="1"/>
</dbReference>
<dbReference type="SUPFAM" id="SSF54695">
    <property type="entry name" value="POZ domain"/>
    <property type="match status" value="1"/>
</dbReference>
<dbReference type="PANTHER" id="PTHR45774:SF4">
    <property type="entry name" value="AXUNDEAD, ISOFORM F"/>
    <property type="match status" value="1"/>
</dbReference>
<dbReference type="Gene3D" id="1.25.40.420">
    <property type="match status" value="1"/>
</dbReference>
<dbReference type="Pfam" id="PF00651">
    <property type="entry name" value="BTB"/>
    <property type="match status" value="1"/>
</dbReference>
<reference evidence="4" key="1">
    <citation type="submission" date="2025-08" db="UniProtKB">
        <authorList>
            <consortium name="RefSeq"/>
        </authorList>
    </citation>
    <scope>IDENTIFICATION</scope>
</reference>
<accession>A0AAJ7CET2</accession>
<dbReference type="InterPro" id="IPR011705">
    <property type="entry name" value="BACK"/>
</dbReference>
<dbReference type="InterPro" id="IPR000210">
    <property type="entry name" value="BTB/POZ_dom"/>
</dbReference>
<name>A0AAJ7CET2_CEPCN</name>
<sequence>MLNFINWCYKKIRGRQFGDSLQCPRTELERARDKDKIREGLRYRNHPRPRLIIPKNHCKDFDMSQVALIPGEEKMSGSHPFDMVMLEVGIPGDTWRYRIERQRLAQRSEWFRAMLLGPLSPAPTDPPPTVKLQHIEKRAFDHLLRYLHDEPVNFQSVTTARATLDAAHQYLCPELARLSVKFLEANLDSSTVLEVYQGLGLYAGNLETVKPPGTPTAPPAPGDDVGEIAEACSGLLSACISIIDSDPATVLCQECFEDLSSKEVADLACRDSLRLAHEGTLFAALERWAASECRRRGLDPTAFNKRASLPEEVWYSVRYPLMNDREFIEGPMASGILTSEESAFLVGRILGHTEEKIPVNGPLSRISSVPRAGTNLSGITKWKTSKPGKKEREENKRNRRKECASQGQKACARIGDCLVRVLACVFD</sequence>
<gene>
    <name evidence="4" type="primary">LOC107274425</name>
</gene>
<feature type="domain" description="BTB" evidence="2">
    <location>
        <begin position="82"/>
        <end position="156"/>
    </location>
</feature>